<comment type="caution">
    <text evidence="1">The sequence shown here is derived from an EMBL/GenBank/DDBJ whole genome shotgun (WGS) entry which is preliminary data.</text>
</comment>
<name>A0A3E4JDW8_PHOVU</name>
<sequence>APKGGATKRQLHSMECYAVRVRKKFCRVRKTVVCLFEKKFMVWALVGTGGPAPCRWALPDR</sequence>
<gene>
    <name evidence="1" type="ORF">DXD46_22960</name>
</gene>
<feature type="non-terminal residue" evidence="1">
    <location>
        <position position="1"/>
    </location>
</feature>
<protein>
    <submittedName>
        <fullName evidence="1">Uncharacterized protein</fullName>
    </submittedName>
</protein>
<dbReference type="EMBL" id="QSPP01000171">
    <property type="protein sequence ID" value="RGJ73018.1"/>
    <property type="molecule type" value="Genomic_DNA"/>
</dbReference>
<organism evidence="1 2">
    <name type="scientific">Phocaeicola vulgatus</name>
    <name type="common">Bacteroides vulgatus</name>
    <dbReference type="NCBI Taxonomy" id="821"/>
    <lineage>
        <taxon>Bacteria</taxon>
        <taxon>Pseudomonadati</taxon>
        <taxon>Bacteroidota</taxon>
        <taxon>Bacteroidia</taxon>
        <taxon>Bacteroidales</taxon>
        <taxon>Bacteroidaceae</taxon>
        <taxon>Phocaeicola</taxon>
    </lineage>
</organism>
<dbReference type="AlphaFoldDB" id="A0A3E4JDW8"/>
<reference evidence="1 2" key="1">
    <citation type="submission" date="2018-08" db="EMBL/GenBank/DDBJ databases">
        <title>A genome reference for cultivated species of the human gut microbiota.</title>
        <authorList>
            <person name="Zou Y."/>
            <person name="Xue W."/>
            <person name="Luo G."/>
        </authorList>
    </citation>
    <scope>NUCLEOTIDE SEQUENCE [LARGE SCALE GENOMIC DNA]</scope>
    <source>
        <strain evidence="1 2">TM05-16</strain>
    </source>
</reference>
<evidence type="ECO:0000313" key="1">
    <source>
        <dbReference type="EMBL" id="RGJ73018.1"/>
    </source>
</evidence>
<evidence type="ECO:0000313" key="2">
    <source>
        <dbReference type="Proteomes" id="UP000260640"/>
    </source>
</evidence>
<proteinExistence type="predicted"/>
<dbReference type="Proteomes" id="UP000260640">
    <property type="component" value="Unassembled WGS sequence"/>
</dbReference>
<accession>A0A3E4JDW8</accession>